<evidence type="ECO:0000313" key="2">
    <source>
        <dbReference type="Proteomes" id="UP000011585"/>
    </source>
</evidence>
<gene>
    <name evidence="1" type="ORF">C499_05398</name>
</gene>
<reference evidence="1 2" key="1">
    <citation type="journal article" date="2014" name="PLoS Genet.">
        <title>Phylogenetically driven sequencing of extremely halophilic archaea reveals strategies for static and dynamic osmo-response.</title>
        <authorList>
            <person name="Becker E.A."/>
            <person name="Seitzer P.M."/>
            <person name="Tritt A."/>
            <person name="Larsen D."/>
            <person name="Krusor M."/>
            <person name="Yao A.I."/>
            <person name="Wu D."/>
            <person name="Madern D."/>
            <person name="Eisen J.A."/>
            <person name="Darling A.E."/>
            <person name="Facciotti M.T."/>
        </authorList>
    </citation>
    <scope>NUCLEOTIDE SEQUENCE [LARGE SCALE GENOMIC DNA]</scope>
    <source>
        <strain evidence="1 2">DSM 11551</strain>
    </source>
</reference>
<dbReference type="Proteomes" id="UP000011585">
    <property type="component" value="Unassembled WGS sequence"/>
</dbReference>
<name>L9V012_HALBP</name>
<accession>L9V012</accession>
<dbReference type="AlphaFoldDB" id="L9V012"/>
<dbReference type="EMBL" id="AOHT01000014">
    <property type="protein sequence ID" value="ELY29713.1"/>
    <property type="molecule type" value="Genomic_DNA"/>
</dbReference>
<protein>
    <submittedName>
        <fullName evidence="1">Uncharacterized protein</fullName>
    </submittedName>
</protein>
<comment type="caution">
    <text evidence="1">The sequence shown here is derived from an EMBL/GenBank/DDBJ whole genome shotgun (WGS) entry which is preliminary data.</text>
</comment>
<evidence type="ECO:0000313" key="1">
    <source>
        <dbReference type="EMBL" id="ELY29713.1"/>
    </source>
</evidence>
<proteinExistence type="predicted"/>
<organism evidence="1 2">
    <name type="scientific">Halogeometricum borinquense (strain ATCC 700274 / DSM 11551 / JCM 10706 / KCTC 4070 / PR3)</name>
    <dbReference type="NCBI Taxonomy" id="469382"/>
    <lineage>
        <taxon>Archaea</taxon>
        <taxon>Methanobacteriati</taxon>
        <taxon>Methanobacteriota</taxon>
        <taxon>Stenosarchaea group</taxon>
        <taxon>Halobacteria</taxon>
        <taxon>Halobacteriales</taxon>
        <taxon>Haloferacaceae</taxon>
        <taxon>Halogeometricum</taxon>
    </lineage>
</organism>
<sequence length="85" mass="9325">MRVRVRVLWSNAVQKENEGSVGVAPAGYARTTRAATLSAPEEACHRHRPTTQTGANVIGKRRRSGNFYVTPIREHGRGKSRPNGS</sequence>